<evidence type="ECO:0000256" key="11">
    <source>
        <dbReference type="SAM" id="MobiDB-lite"/>
    </source>
</evidence>
<dbReference type="FunFam" id="3.30.360.10:FF:000013">
    <property type="entry name" value="Glucose-6-phosphate 1-dehydrogenase"/>
    <property type="match status" value="1"/>
</dbReference>
<dbReference type="Proteomes" id="UP000297703">
    <property type="component" value="Unassembled WGS sequence"/>
</dbReference>
<dbReference type="InterPro" id="IPR019796">
    <property type="entry name" value="G6P_DH_AS"/>
</dbReference>
<dbReference type="Pfam" id="PF02781">
    <property type="entry name" value="G6PD_C"/>
    <property type="match status" value="1"/>
</dbReference>
<dbReference type="GO" id="GO:0005829">
    <property type="term" value="C:cytosol"/>
    <property type="evidence" value="ECO:0007669"/>
    <property type="project" value="UniProtKB-SubCell"/>
</dbReference>
<dbReference type="GO" id="GO:0004345">
    <property type="term" value="F:glucose-6-phosphate dehydrogenase activity"/>
    <property type="evidence" value="ECO:0007669"/>
    <property type="project" value="UniProtKB-EC"/>
</dbReference>
<evidence type="ECO:0000256" key="1">
    <source>
        <dbReference type="ARBA" id="ARBA00004514"/>
    </source>
</evidence>
<dbReference type="PROSITE" id="PS00069">
    <property type="entry name" value="G6P_DEHYDROGENASE"/>
    <property type="match status" value="1"/>
</dbReference>
<dbReference type="Pfam" id="PF00479">
    <property type="entry name" value="G6PD_N"/>
    <property type="match status" value="1"/>
</dbReference>
<organism evidence="14 15">
    <name type="scientific">Platysternon megacephalum</name>
    <name type="common">big-headed turtle</name>
    <dbReference type="NCBI Taxonomy" id="55544"/>
    <lineage>
        <taxon>Eukaryota</taxon>
        <taxon>Metazoa</taxon>
        <taxon>Chordata</taxon>
        <taxon>Craniata</taxon>
        <taxon>Vertebrata</taxon>
        <taxon>Euteleostomi</taxon>
        <taxon>Archelosauria</taxon>
        <taxon>Testudinata</taxon>
        <taxon>Testudines</taxon>
        <taxon>Cryptodira</taxon>
        <taxon>Durocryptodira</taxon>
        <taxon>Testudinoidea</taxon>
        <taxon>Platysternidae</taxon>
        <taxon>Platysternon</taxon>
    </lineage>
</organism>
<dbReference type="FunFam" id="3.40.50.720:FF:000111">
    <property type="entry name" value="Glucose-6-phosphate 1-dehydrogenase"/>
    <property type="match status" value="1"/>
</dbReference>
<evidence type="ECO:0000256" key="3">
    <source>
        <dbReference type="ARBA" id="ARBA00009975"/>
    </source>
</evidence>
<proteinExistence type="inferred from homology"/>
<keyword evidence="14" id="KW-0808">Transferase</keyword>
<dbReference type="HAMAP" id="MF_00966">
    <property type="entry name" value="G6PD"/>
    <property type="match status" value="1"/>
</dbReference>
<protein>
    <recommendedName>
        <fullName evidence="10">Glucose-6-phosphate 1-dehydrogenase</fullName>
        <ecNumber evidence="10">1.1.1.49</ecNumber>
    </recommendedName>
</protein>
<dbReference type="Gene3D" id="3.30.360.10">
    <property type="entry name" value="Dihydrodipicolinate Reductase, domain 2"/>
    <property type="match status" value="1"/>
</dbReference>
<dbReference type="PANTHER" id="PTHR23429:SF0">
    <property type="entry name" value="GLUCOSE-6-PHOSPHATE 1-DEHYDROGENASE"/>
    <property type="match status" value="1"/>
</dbReference>
<dbReference type="SUPFAM" id="SSF55347">
    <property type="entry name" value="Glyceraldehyde-3-phosphate dehydrogenase-like, C-terminal domain"/>
    <property type="match status" value="1"/>
</dbReference>
<dbReference type="AlphaFoldDB" id="A0A4D9DPN1"/>
<dbReference type="InterPro" id="IPR036291">
    <property type="entry name" value="NAD(P)-bd_dom_sf"/>
</dbReference>
<name>A0A4D9DPN1_9SAUR</name>
<evidence type="ECO:0000256" key="5">
    <source>
        <dbReference type="ARBA" id="ARBA00022526"/>
    </source>
</evidence>
<comment type="subcellular location">
    <subcellularLocation>
        <location evidence="1">Cytoplasm</location>
        <location evidence="1">Cytosol</location>
    </subcellularLocation>
</comment>
<keyword evidence="14" id="KW-0418">Kinase</keyword>
<comment type="pathway">
    <text evidence="2 10">Carbohydrate degradation; pentose phosphate pathway; D-ribulose 5-phosphate from D-glucose 6-phosphate (oxidative stage): step 1/3.</text>
</comment>
<evidence type="ECO:0000256" key="8">
    <source>
        <dbReference type="ARBA" id="ARBA00023277"/>
    </source>
</evidence>
<dbReference type="PANTHER" id="PTHR23429">
    <property type="entry name" value="GLUCOSE-6-PHOSPHATE 1-DEHYDROGENASE G6PD"/>
    <property type="match status" value="1"/>
</dbReference>
<dbReference type="InterPro" id="IPR022674">
    <property type="entry name" value="G6P_DH_NAD-bd"/>
</dbReference>
<evidence type="ECO:0000256" key="9">
    <source>
        <dbReference type="ARBA" id="ARBA00047696"/>
    </source>
</evidence>
<evidence type="ECO:0000313" key="15">
    <source>
        <dbReference type="Proteomes" id="UP000297703"/>
    </source>
</evidence>
<reference evidence="14 15" key="1">
    <citation type="submission" date="2019-04" db="EMBL/GenBank/DDBJ databases">
        <title>Draft genome of the big-headed turtle Platysternon megacephalum.</title>
        <authorList>
            <person name="Gong S."/>
        </authorList>
    </citation>
    <scope>NUCLEOTIDE SEQUENCE [LARGE SCALE GENOMIC DNA]</scope>
    <source>
        <strain evidence="14">DO16091913</strain>
        <tissue evidence="14">Muscle</tissue>
    </source>
</reference>
<evidence type="ECO:0000259" key="12">
    <source>
        <dbReference type="Pfam" id="PF00479"/>
    </source>
</evidence>
<dbReference type="EMBL" id="QXTE01000590">
    <property type="protein sequence ID" value="TFJ96772.1"/>
    <property type="molecule type" value="Genomic_DNA"/>
</dbReference>
<dbReference type="STRING" id="55544.A0A4D9DPN1"/>
<feature type="domain" description="Glucose-6-phosphate dehydrogenase NAD-binding" evidence="12">
    <location>
        <begin position="61"/>
        <end position="236"/>
    </location>
</feature>
<keyword evidence="15" id="KW-1185">Reference proteome</keyword>
<comment type="catalytic activity">
    <reaction evidence="9">
        <text>D-glucose 6-phosphate + NADP(+) = 6-phospho-D-glucono-1,5-lactone + NADPH + H(+)</text>
        <dbReference type="Rhea" id="RHEA:15841"/>
        <dbReference type="ChEBI" id="CHEBI:15378"/>
        <dbReference type="ChEBI" id="CHEBI:57783"/>
        <dbReference type="ChEBI" id="CHEBI:57955"/>
        <dbReference type="ChEBI" id="CHEBI:58349"/>
        <dbReference type="ChEBI" id="CHEBI:61548"/>
        <dbReference type="EC" id="1.1.1.49"/>
    </reaction>
    <physiologicalReaction direction="left-to-right" evidence="9">
        <dbReference type="Rhea" id="RHEA:15842"/>
    </physiologicalReaction>
</comment>
<sequence length="541" mass="61998">MGSRASVGPAAERERDPGSGSSNSSTMTLQRELSRSQVCGMMREELCQGKDFLQSDTHIFIIMGASGDLAKKKIYPTIWWLFRDGLLPDDTYVVGYARSHLTVADIRKQSQPYFKVEPDEQKKLEEFFARNSYVSGTYDDSTSFRQLNAHLDALHNGDKANRLFYLALPPSVYEHVTRNIKECCMGHGGWNRIIVEKPFGKDLESSNKLSNHIASLFREDQIYRIDHYLGKEMVQNLMVLRFGNRIFGPVWNRDNVACVVLTFKEPFGTEGRGGYFDEFGIIRDVMQNHLLQMLCLVAMEKPASTDSDDVRDEKVKVLKCISELQLGSVVLGQYVGNPDGVGEARKSYLDDPTVPTGSNTATFTTAVLYVDNERWDGVPFVLRCGKALNERKAEVRLQFRDVPGDIFQRQCKRNELVIRVQPNEAVYTKMMTKKPGMFFDPEESELDLTYGNRYKDVKLPDAYERLILDVFCGNQMHFVRSDELREAWRIFTPLLHKIESERIKPIPYCYGSRGPPEADELMKRVGFQYEGTYRWVNPHKL</sequence>
<gene>
    <name evidence="14" type="ORF">DR999_PMT21420</name>
</gene>
<dbReference type="Gene3D" id="3.40.50.720">
    <property type="entry name" value="NAD(P)-binding Rossmann-like Domain"/>
    <property type="match status" value="1"/>
</dbReference>
<feature type="compositionally biased region" description="Polar residues" evidence="11">
    <location>
        <begin position="19"/>
        <end position="30"/>
    </location>
</feature>
<evidence type="ECO:0000256" key="7">
    <source>
        <dbReference type="ARBA" id="ARBA00023002"/>
    </source>
</evidence>
<dbReference type="GO" id="GO:0016301">
    <property type="term" value="F:kinase activity"/>
    <property type="evidence" value="ECO:0007669"/>
    <property type="project" value="UniProtKB-KW"/>
</dbReference>
<evidence type="ECO:0000256" key="4">
    <source>
        <dbReference type="ARBA" id="ARBA00022490"/>
    </source>
</evidence>
<dbReference type="OrthoDB" id="60984at2759"/>
<keyword evidence="4" id="KW-0963">Cytoplasm</keyword>
<evidence type="ECO:0000256" key="10">
    <source>
        <dbReference type="RuleBase" id="RU362120"/>
    </source>
</evidence>
<dbReference type="GO" id="GO:0009051">
    <property type="term" value="P:pentose-phosphate shunt, oxidative branch"/>
    <property type="evidence" value="ECO:0007669"/>
    <property type="project" value="TreeGrafter"/>
</dbReference>
<evidence type="ECO:0000256" key="6">
    <source>
        <dbReference type="ARBA" id="ARBA00022857"/>
    </source>
</evidence>
<comment type="caution">
    <text evidence="14">The sequence shown here is derived from an EMBL/GenBank/DDBJ whole genome shotgun (WGS) entry which is preliminary data.</text>
</comment>
<keyword evidence="7 10" id="KW-0560">Oxidoreductase</keyword>
<accession>A0A4D9DPN1</accession>
<dbReference type="GO" id="GO:0050661">
    <property type="term" value="F:NADP binding"/>
    <property type="evidence" value="ECO:0007669"/>
    <property type="project" value="InterPro"/>
</dbReference>
<dbReference type="InterPro" id="IPR001282">
    <property type="entry name" value="G6P_DH"/>
</dbReference>
<feature type="region of interest" description="Disordered" evidence="11">
    <location>
        <begin position="1"/>
        <end position="30"/>
    </location>
</feature>
<dbReference type="PRINTS" id="PR00079">
    <property type="entry name" value="G6PDHDRGNASE"/>
</dbReference>
<keyword evidence="6 10" id="KW-0521">NADP</keyword>
<dbReference type="PIRSF" id="PIRSF000110">
    <property type="entry name" value="G6PD"/>
    <property type="match status" value="1"/>
</dbReference>
<evidence type="ECO:0000259" key="13">
    <source>
        <dbReference type="Pfam" id="PF02781"/>
    </source>
</evidence>
<evidence type="ECO:0000313" key="14">
    <source>
        <dbReference type="EMBL" id="TFJ96772.1"/>
    </source>
</evidence>
<dbReference type="EC" id="1.1.1.49" evidence="10"/>
<keyword evidence="8 10" id="KW-0119">Carbohydrate metabolism</keyword>
<evidence type="ECO:0000256" key="2">
    <source>
        <dbReference type="ARBA" id="ARBA00004937"/>
    </source>
</evidence>
<dbReference type="UniPathway" id="UPA00115">
    <property type="reaction ID" value="UER00408"/>
</dbReference>
<comment type="similarity">
    <text evidence="3 10">Belongs to the glucose-6-phosphate dehydrogenase family.</text>
</comment>
<feature type="domain" description="Glucose-6-phosphate dehydrogenase C-terminal" evidence="13">
    <location>
        <begin position="238"/>
        <end position="529"/>
    </location>
</feature>
<dbReference type="GO" id="GO:0006006">
    <property type="term" value="P:glucose metabolic process"/>
    <property type="evidence" value="ECO:0007669"/>
    <property type="project" value="UniProtKB-KW"/>
</dbReference>
<dbReference type="InterPro" id="IPR022675">
    <property type="entry name" value="G6P_DH_C"/>
</dbReference>
<dbReference type="NCBIfam" id="TIGR00871">
    <property type="entry name" value="zwf"/>
    <property type="match status" value="1"/>
</dbReference>
<reference evidence="14 15" key="2">
    <citation type="submission" date="2019-04" db="EMBL/GenBank/DDBJ databases">
        <title>The genome sequence of big-headed turtle.</title>
        <authorList>
            <person name="Gong S."/>
        </authorList>
    </citation>
    <scope>NUCLEOTIDE SEQUENCE [LARGE SCALE GENOMIC DNA]</scope>
    <source>
        <strain evidence="14">DO16091913</strain>
        <tissue evidence="14">Muscle</tissue>
    </source>
</reference>
<dbReference type="SUPFAM" id="SSF51735">
    <property type="entry name" value="NAD(P)-binding Rossmann-fold domains"/>
    <property type="match status" value="1"/>
</dbReference>
<keyword evidence="5 10" id="KW-0313">Glucose metabolism</keyword>
<comment type="function">
    <text evidence="10">Catalyzes the rate-limiting step of the oxidative pentose-phosphate pathway, which represents a route for the dissimilation of carbohydrates besides glycolysis.</text>
</comment>